<reference evidence="5" key="1">
    <citation type="submission" date="2023-07" db="EMBL/GenBank/DDBJ databases">
        <title>Brevundimonas soil sp. nov., isolated from the soil of chemical plant.</title>
        <authorList>
            <person name="Wu N."/>
        </authorList>
    </citation>
    <scope>NUCLEOTIDE SEQUENCE</scope>
    <source>
        <strain evidence="5">XZ-24</strain>
    </source>
</reference>
<evidence type="ECO:0000256" key="3">
    <source>
        <dbReference type="ARBA" id="ARBA00022801"/>
    </source>
</evidence>
<evidence type="ECO:0000313" key="5">
    <source>
        <dbReference type="EMBL" id="MDO1559817.1"/>
    </source>
</evidence>
<keyword evidence="1" id="KW-1188">Viral release from host cell</keyword>
<evidence type="ECO:0000256" key="1">
    <source>
        <dbReference type="ARBA" id="ARBA00022612"/>
    </source>
</evidence>
<keyword evidence="2 5" id="KW-0645">Protease</keyword>
<keyword evidence="3" id="KW-0378">Hydrolase</keyword>
<feature type="domain" description="Prohead serine protease" evidence="4">
    <location>
        <begin position="12"/>
        <end position="170"/>
    </location>
</feature>
<proteinExistence type="predicted"/>
<evidence type="ECO:0000256" key="2">
    <source>
        <dbReference type="ARBA" id="ARBA00022670"/>
    </source>
</evidence>
<organism evidence="5 6">
    <name type="scientific">Peiella sedimenti</name>
    <dbReference type="NCBI Taxonomy" id="3061083"/>
    <lineage>
        <taxon>Bacteria</taxon>
        <taxon>Pseudomonadati</taxon>
        <taxon>Pseudomonadota</taxon>
        <taxon>Alphaproteobacteria</taxon>
        <taxon>Caulobacterales</taxon>
        <taxon>Caulobacteraceae</taxon>
        <taxon>Peiella</taxon>
    </lineage>
</organism>
<dbReference type="InterPro" id="IPR006433">
    <property type="entry name" value="Prohead_protease"/>
</dbReference>
<gene>
    <name evidence="5" type="ORF">Q0812_10305</name>
</gene>
<sequence length="211" mass="23389">MTKEIRSFELTDVEVRETQGEGEARTLTGYASVFDSPSVNLGGFIERVAPTAFTRSLKAAAEGESNIFALWAHDSSQPLGSTGGGKLSLEADEKGLRFSLDVARMTPAQLDAARDGELRMSFGFSVRHDEWTEGEDGLPLRTLVDVDLFEVSPVISPAYPDTSAALRSLDEWRSAESKPEPKVRADQTKEFQELRTRLLKRFAEYKINRGE</sequence>
<evidence type="ECO:0000259" key="4">
    <source>
        <dbReference type="Pfam" id="PF04586"/>
    </source>
</evidence>
<dbReference type="GO" id="GO:0008233">
    <property type="term" value="F:peptidase activity"/>
    <property type="evidence" value="ECO:0007669"/>
    <property type="project" value="UniProtKB-KW"/>
</dbReference>
<dbReference type="EMBL" id="JAUKTR010000004">
    <property type="protein sequence ID" value="MDO1559817.1"/>
    <property type="molecule type" value="Genomic_DNA"/>
</dbReference>
<dbReference type="GO" id="GO:0006508">
    <property type="term" value="P:proteolysis"/>
    <property type="evidence" value="ECO:0007669"/>
    <property type="project" value="UniProtKB-KW"/>
</dbReference>
<name>A0ABT8SMM5_9CAUL</name>
<dbReference type="Proteomes" id="UP001169063">
    <property type="component" value="Unassembled WGS sequence"/>
</dbReference>
<comment type="caution">
    <text evidence="5">The sequence shown here is derived from an EMBL/GenBank/DDBJ whole genome shotgun (WGS) entry which is preliminary data.</text>
</comment>
<dbReference type="RefSeq" id="WP_302110249.1">
    <property type="nucleotide sequence ID" value="NZ_JAUKTR010000004.1"/>
</dbReference>
<keyword evidence="6" id="KW-1185">Reference proteome</keyword>
<dbReference type="InterPro" id="IPR054613">
    <property type="entry name" value="Peptidase_S78_dom"/>
</dbReference>
<protein>
    <submittedName>
        <fullName evidence="5">HK97 family phage prohead protease</fullName>
    </submittedName>
</protein>
<accession>A0ABT8SMM5</accession>
<dbReference type="Pfam" id="PF04586">
    <property type="entry name" value="Peptidase_S78"/>
    <property type="match status" value="1"/>
</dbReference>
<evidence type="ECO:0000313" key="6">
    <source>
        <dbReference type="Proteomes" id="UP001169063"/>
    </source>
</evidence>
<dbReference type="NCBIfam" id="TIGR01543">
    <property type="entry name" value="proheadase_HK97"/>
    <property type="match status" value="1"/>
</dbReference>